<name>A0A0E9XLN0_ANGAN</name>
<reference evidence="1" key="2">
    <citation type="journal article" date="2015" name="Fish Shellfish Immunol.">
        <title>Early steps in the European eel (Anguilla anguilla)-Vibrio vulnificus interaction in the gills: Role of the RtxA13 toxin.</title>
        <authorList>
            <person name="Callol A."/>
            <person name="Pajuelo D."/>
            <person name="Ebbesson L."/>
            <person name="Teles M."/>
            <person name="MacKenzie S."/>
            <person name="Amaro C."/>
        </authorList>
    </citation>
    <scope>NUCLEOTIDE SEQUENCE</scope>
</reference>
<sequence>MLGKKHAILRVFSEVWKGYIASGHRKTSKTYNGNLPLSEMAQSAPIPISHPTFEKNILTKAHSSCSVTVTLWQCCRNVATILSEHQGKCKRCIVGLGDNVLNIPEDKIMVIQRYF</sequence>
<dbReference type="AlphaFoldDB" id="A0A0E9XLN0"/>
<dbReference type="EMBL" id="GBXM01005271">
    <property type="protein sequence ID" value="JAI03307.1"/>
    <property type="molecule type" value="Transcribed_RNA"/>
</dbReference>
<evidence type="ECO:0000313" key="1">
    <source>
        <dbReference type="EMBL" id="JAI03307.1"/>
    </source>
</evidence>
<protein>
    <submittedName>
        <fullName evidence="1">Uncharacterized protein</fullName>
    </submittedName>
</protein>
<organism evidence="1">
    <name type="scientific">Anguilla anguilla</name>
    <name type="common">European freshwater eel</name>
    <name type="synonym">Muraena anguilla</name>
    <dbReference type="NCBI Taxonomy" id="7936"/>
    <lineage>
        <taxon>Eukaryota</taxon>
        <taxon>Metazoa</taxon>
        <taxon>Chordata</taxon>
        <taxon>Craniata</taxon>
        <taxon>Vertebrata</taxon>
        <taxon>Euteleostomi</taxon>
        <taxon>Actinopterygii</taxon>
        <taxon>Neopterygii</taxon>
        <taxon>Teleostei</taxon>
        <taxon>Anguilliformes</taxon>
        <taxon>Anguillidae</taxon>
        <taxon>Anguilla</taxon>
    </lineage>
</organism>
<reference evidence="1" key="1">
    <citation type="submission" date="2014-11" db="EMBL/GenBank/DDBJ databases">
        <authorList>
            <person name="Amaro Gonzalez C."/>
        </authorList>
    </citation>
    <scope>NUCLEOTIDE SEQUENCE</scope>
</reference>
<proteinExistence type="predicted"/>
<accession>A0A0E9XLN0</accession>